<dbReference type="EMBL" id="LBTR01000005">
    <property type="protein sequence ID" value="KKQ46110.1"/>
    <property type="molecule type" value="Genomic_DNA"/>
</dbReference>
<feature type="transmembrane region" description="Helical" evidence="1">
    <location>
        <begin position="227"/>
        <end position="244"/>
    </location>
</feature>
<keyword evidence="1" id="KW-1133">Transmembrane helix</keyword>
<name>A0A0G0I591_9BACT</name>
<feature type="transmembrane region" description="Helical" evidence="1">
    <location>
        <begin position="329"/>
        <end position="345"/>
    </location>
</feature>
<keyword evidence="1" id="KW-0472">Membrane</keyword>
<keyword evidence="1" id="KW-0812">Transmembrane</keyword>
<evidence type="ECO:0000313" key="2">
    <source>
        <dbReference type="EMBL" id="KKQ46110.1"/>
    </source>
</evidence>
<feature type="transmembrane region" description="Helical" evidence="1">
    <location>
        <begin position="132"/>
        <end position="149"/>
    </location>
</feature>
<feature type="transmembrane region" description="Helical" evidence="1">
    <location>
        <begin position="307"/>
        <end position="323"/>
    </location>
</feature>
<dbReference type="AlphaFoldDB" id="A0A0G0I591"/>
<feature type="transmembrane region" description="Helical" evidence="1">
    <location>
        <begin position="176"/>
        <end position="206"/>
    </location>
</feature>
<feature type="transmembrane region" description="Helical" evidence="1">
    <location>
        <begin position="352"/>
        <end position="369"/>
    </location>
</feature>
<comment type="caution">
    <text evidence="2">The sequence shown here is derived from an EMBL/GenBank/DDBJ whole genome shotgun (WGS) entry which is preliminary data.</text>
</comment>
<accession>A0A0G0I591</accession>
<protein>
    <recommendedName>
        <fullName evidence="4">Glycosyltransferase RgtA/B/C/D-like domain-containing protein</fullName>
    </recommendedName>
</protein>
<proteinExistence type="predicted"/>
<evidence type="ECO:0000256" key="1">
    <source>
        <dbReference type="SAM" id="Phobius"/>
    </source>
</evidence>
<dbReference type="Proteomes" id="UP000034603">
    <property type="component" value="Unassembled WGS sequence"/>
</dbReference>
<gene>
    <name evidence="2" type="ORF">US62_C0005G0033</name>
</gene>
<sequence>MKKFFKDLPPVLFFSIIPIVLVWIPFIFRLDSFWNIPLTKNGLATIVANYDGPLYLIIAKTLYNTESIKTMFSVPLPVEYYAAHFPLFPILIRLFSFIGNYPYAMLTATVLSSVYAMYFFKKLISQFVREENIVWMMLIFAILPARWLIVRSVGSPEPLFVGSIIASLFYFKNKKYLLAGIFGAIAQITKSPGILLFAGYIGFFIFEAIYNASISHKTVNFNFVRKLPLFLIPLSLLGVFFLYSKVYGNFYAYFDSGDNIHLFFPPFQIFNYSQPWVNTFWLEEVVLVYIIALLGIFKLFEKKEFEYAIFTAVFFTTIIFVSHRDIIRYALPIVPFILAGFSETLTKKSFRLLLLIVALPIYLFSLAYISQNVMPISNWAPFL</sequence>
<feature type="transmembrane region" description="Helical" evidence="1">
    <location>
        <begin position="280"/>
        <end position="300"/>
    </location>
</feature>
<evidence type="ECO:0000313" key="3">
    <source>
        <dbReference type="Proteomes" id="UP000034603"/>
    </source>
</evidence>
<feature type="transmembrane region" description="Helical" evidence="1">
    <location>
        <begin position="12"/>
        <end position="30"/>
    </location>
</feature>
<evidence type="ECO:0008006" key="4">
    <source>
        <dbReference type="Google" id="ProtNLM"/>
    </source>
</evidence>
<reference evidence="2 3" key="1">
    <citation type="journal article" date="2015" name="Nature">
        <title>rRNA introns, odd ribosomes, and small enigmatic genomes across a large radiation of phyla.</title>
        <authorList>
            <person name="Brown C.T."/>
            <person name="Hug L.A."/>
            <person name="Thomas B.C."/>
            <person name="Sharon I."/>
            <person name="Castelle C.J."/>
            <person name="Singh A."/>
            <person name="Wilkins M.J."/>
            <person name="Williams K.H."/>
            <person name="Banfield J.F."/>
        </authorList>
    </citation>
    <scope>NUCLEOTIDE SEQUENCE [LARGE SCALE GENOMIC DNA]</scope>
</reference>
<organism evidence="2 3">
    <name type="scientific">Candidatus Woesebacteria bacterium GW2011_GWA1_37_8</name>
    <dbReference type="NCBI Taxonomy" id="1618546"/>
    <lineage>
        <taxon>Bacteria</taxon>
        <taxon>Candidatus Woeseibacteriota</taxon>
    </lineage>
</organism>
<feature type="transmembrane region" description="Helical" evidence="1">
    <location>
        <begin position="101"/>
        <end position="120"/>
    </location>
</feature>